<feature type="region of interest" description="Disordered" evidence="1">
    <location>
        <begin position="1"/>
        <end position="21"/>
    </location>
</feature>
<dbReference type="AlphaFoldDB" id="A0A1M4MV28"/>
<protein>
    <submittedName>
        <fullName evidence="2">Uncharacterized protein</fullName>
    </submittedName>
</protein>
<dbReference type="RefSeq" id="WP_072702808.1">
    <property type="nucleotide sequence ID" value="NZ_FMJB01000014.1"/>
</dbReference>
<reference evidence="3" key="1">
    <citation type="submission" date="2016-09" db="EMBL/GenBank/DDBJ databases">
        <authorList>
            <person name="Wibberg D."/>
        </authorList>
    </citation>
    <scope>NUCLEOTIDE SEQUENCE [LARGE SCALE GENOMIC DNA]</scope>
</reference>
<gene>
    <name evidence="2" type="ORF">KARMA_0243</name>
</gene>
<feature type="compositionally biased region" description="Polar residues" evidence="1">
    <location>
        <begin position="9"/>
        <end position="21"/>
    </location>
</feature>
<dbReference type="Proteomes" id="UP000184085">
    <property type="component" value="Unassembled WGS sequence"/>
</dbReference>
<name>A0A1M4MV28_9RHOB</name>
<organism evidence="2 3">
    <name type="scientific">Donghicola eburneus</name>
    <dbReference type="NCBI Taxonomy" id="393278"/>
    <lineage>
        <taxon>Bacteria</taxon>
        <taxon>Pseudomonadati</taxon>
        <taxon>Pseudomonadota</taxon>
        <taxon>Alphaproteobacteria</taxon>
        <taxon>Rhodobacterales</taxon>
        <taxon>Roseobacteraceae</taxon>
        <taxon>Donghicola</taxon>
    </lineage>
</organism>
<evidence type="ECO:0000313" key="2">
    <source>
        <dbReference type="EMBL" id="SCM66071.1"/>
    </source>
</evidence>
<evidence type="ECO:0000256" key="1">
    <source>
        <dbReference type="SAM" id="MobiDB-lite"/>
    </source>
</evidence>
<sequence>MDPFKDYSDSLTSPIRSAQSVTPNDAADLTVLPRALYVGAGGDLHVTMAGGQEVTYAAVPAGTLLPVRAARVWATGTEASAILAMW</sequence>
<evidence type="ECO:0000313" key="3">
    <source>
        <dbReference type="Proteomes" id="UP000184085"/>
    </source>
</evidence>
<proteinExistence type="predicted"/>
<keyword evidence="3" id="KW-1185">Reference proteome</keyword>
<dbReference type="EMBL" id="FMJB01000014">
    <property type="protein sequence ID" value="SCM66071.1"/>
    <property type="molecule type" value="Genomic_DNA"/>
</dbReference>
<accession>A0A1M4MV28</accession>